<organism evidence="1 2">
    <name type="scientific">Escherichia phage vB_EcoP_SU10</name>
    <dbReference type="NCBI Taxonomy" id="1519788"/>
    <lineage>
        <taxon>Viruses</taxon>
        <taxon>Duplodnaviria</taxon>
        <taxon>Heunggongvirae</taxon>
        <taxon>Uroviricota</taxon>
        <taxon>Caudoviricetes</taxon>
        <taxon>Mktvariviridae</taxon>
        <taxon>Gordonclarkvirinae</taxon>
        <taxon>Kuravirus</taxon>
        <taxon>Kuravirus CHD5UKE1</taxon>
        <taxon>Kuravirus SU10</taxon>
    </lineage>
</organism>
<dbReference type="GeneID" id="24725313"/>
<proteinExistence type="predicted"/>
<keyword evidence="2" id="KW-1185">Reference proteome</keyword>
<dbReference type="KEGG" id="vg:24725313"/>
<reference evidence="1 2" key="1">
    <citation type="journal article" date="2014" name="PLoS ONE">
        <title>Genomic, Proteomic, Morphological, and Phylogenetic Analyses of vB_EcoP_SU10, a Podoviridae Phage with C3 Morphology.</title>
        <authorList>
            <person name="Mirzaei M.K."/>
            <person name="Eriksson H."/>
            <person name="Kasuga K."/>
            <person name="Haggard-Ljungquist E."/>
            <person name="Nilsson A.S."/>
        </authorList>
    </citation>
    <scope>NUCLEOTIDE SEQUENCE [LARGE SCALE GENOMIC DNA]</scope>
</reference>
<dbReference type="Proteomes" id="UP000031602">
    <property type="component" value="Segment"/>
</dbReference>
<accession>A0A0B4N294</accession>
<evidence type="ECO:0000313" key="2">
    <source>
        <dbReference type="Proteomes" id="UP000031602"/>
    </source>
</evidence>
<name>A0A0B4N294_9CAUD</name>
<dbReference type="EMBL" id="KM044272">
    <property type="protein sequence ID" value="AIF71864.1"/>
    <property type="molecule type" value="Genomic_DNA"/>
</dbReference>
<dbReference type="RefSeq" id="YP_009152963.1">
    <property type="nucleotide sequence ID" value="NC_027395.1"/>
</dbReference>
<protein>
    <submittedName>
        <fullName evidence="1">Uncharacterized protein</fullName>
    </submittedName>
</protein>
<dbReference type="OrthoDB" id="24834at10239"/>
<sequence length="85" mass="9447">MKINLEVNEPSLCVGDLKLGDVFQIRETRADFYMVVQLFTPQIEETKPSDGGCVVLSLTNKQVLKLSSKSKVVLLHDVVITNKGK</sequence>
<gene>
    <name evidence="1" type="ORF">SU10_0112</name>
</gene>
<evidence type="ECO:0000313" key="1">
    <source>
        <dbReference type="EMBL" id="AIF71864.1"/>
    </source>
</evidence>